<comment type="caution">
    <text evidence="1">The sequence shown here is derived from an EMBL/GenBank/DDBJ whole genome shotgun (WGS) entry which is preliminary data.</text>
</comment>
<evidence type="ECO:0000313" key="2">
    <source>
        <dbReference type="Proteomes" id="UP001458880"/>
    </source>
</evidence>
<keyword evidence="2" id="KW-1185">Reference proteome</keyword>
<protein>
    <submittedName>
        <fullName evidence="1">Uncharacterized protein</fullName>
    </submittedName>
</protein>
<sequence>MNAAQISTAQHGELNQKRSGARLWRSVCPLRNTPPLVWATSAHAKHVDVAINETARIVTGCLKPTPVSSLYPLIGVAPPSRNRLRTGVARCKTNLLKWGMSGRRCDVFVWPAPGYESPTGLPRKKECTHEDLILYNDKGIAAAVFFTYWSAQEEGVHARRFNFI</sequence>
<dbReference type="Proteomes" id="UP001458880">
    <property type="component" value="Unassembled WGS sequence"/>
</dbReference>
<reference evidence="1 2" key="1">
    <citation type="journal article" date="2024" name="BMC Genomics">
        <title>De novo assembly and annotation of Popillia japonica's genome with initial clues to its potential as an invasive pest.</title>
        <authorList>
            <person name="Cucini C."/>
            <person name="Boschi S."/>
            <person name="Funari R."/>
            <person name="Cardaioli E."/>
            <person name="Iannotti N."/>
            <person name="Marturano G."/>
            <person name="Paoli F."/>
            <person name="Bruttini M."/>
            <person name="Carapelli A."/>
            <person name="Frati F."/>
            <person name="Nardi F."/>
        </authorList>
    </citation>
    <scope>NUCLEOTIDE SEQUENCE [LARGE SCALE GENOMIC DNA]</scope>
    <source>
        <strain evidence="1">DMR45628</strain>
    </source>
</reference>
<evidence type="ECO:0000313" key="1">
    <source>
        <dbReference type="EMBL" id="KAK9731711.1"/>
    </source>
</evidence>
<proteinExistence type="predicted"/>
<accession>A0AAW1L9N3</accession>
<dbReference type="EMBL" id="JASPKY010000128">
    <property type="protein sequence ID" value="KAK9731711.1"/>
    <property type="molecule type" value="Genomic_DNA"/>
</dbReference>
<gene>
    <name evidence="1" type="ORF">QE152_g13420</name>
</gene>
<name>A0AAW1L9N3_POPJA</name>
<dbReference type="AlphaFoldDB" id="A0AAW1L9N3"/>
<organism evidence="1 2">
    <name type="scientific">Popillia japonica</name>
    <name type="common">Japanese beetle</name>
    <dbReference type="NCBI Taxonomy" id="7064"/>
    <lineage>
        <taxon>Eukaryota</taxon>
        <taxon>Metazoa</taxon>
        <taxon>Ecdysozoa</taxon>
        <taxon>Arthropoda</taxon>
        <taxon>Hexapoda</taxon>
        <taxon>Insecta</taxon>
        <taxon>Pterygota</taxon>
        <taxon>Neoptera</taxon>
        <taxon>Endopterygota</taxon>
        <taxon>Coleoptera</taxon>
        <taxon>Polyphaga</taxon>
        <taxon>Scarabaeiformia</taxon>
        <taxon>Scarabaeidae</taxon>
        <taxon>Rutelinae</taxon>
        <taxon>Popillia</taxon>
    </lineage>
</organism>